<dbReference type="AlphaFoldDB" id="A0A2C5XVX8"/>
<dbReference type="PANTHER" id="PTHR11705:SF143">
    <property type="entry name" value="SLL0236 PROTEIN"/>
    <property type="match status" value="1"/>
</dbReference>
<dbReference type="Proteomes" id="UP000226192">
    <property type="component" value="Unassembled WGS sequence"/>
</dbReference>
<dbReference type="GO" id="GO:0004181">
    <property type="term" value="F:metallocarboxypeptidase activity"/>
    <property type="evidence" value="ECO:0007669"/>
    <property type="project" value="InterPro"/>
</dbReference>
<evidence type="ECO:0000256" key="3">
    <source>
        <dbReference type="ARBA" id="ARBA00022670"/>
    </source>
</evidence>
<comment type="cofactor">
    <cofactor evidence="1">
        <name>Zn(2+)</name>
        <dbReference type="ChEBI" id="CHEBI:29105"/>
    </cofactor>
</comment>
<evidence type="ECO:0000313" key="10">
    <source>
        <dbReference type="Proteomes" id="UP000226192"/>
    </source>
</evidence>
<evidence type="ECO:0000259" key="8">
    <source>
        <dbReference type="PROSITE" id="PS52035"/>
    </source>
</evidence>
<accession>A0A2C5XVX8</accession>
<comment type="similarity">
    <text evidence="2 7">Belongs to the peptidase M14 family.</text>
</comment>
<evidence type="ECO:0000256" key="7">
    <source>
        <dbReference type="PROSITE-ProRule" id="PRU01379"/>
    </source>
</evidence>
<keyword evidence="5" id="KW-0862">Zinc</keyword>
<name>A0A2C5XVX8_9HYPO</name>
<sequence>MADPYAGPAASNSLTNPFGNLFKSKTGLAIGKGDRFKKRKAVPKGMGVGGLPEKVSILNVGEIKSGLKRLSKAYPDVHRFKAPHKTFEKRHLRGIAVGEKPRVFIVSGIHARERGGPDNVLYFVSDLLAAQEQGTGLKYGNKTYSNAQVKQALSAGLVILPMVNPDGVAYDQKTHKCWRKNRNTESASKHDDRSVGVDLNRNFNTTWDYKRMFAPQAASRRTIASDNPSSEVYHGKAPLSEPETRNIDWVFSQYPSLSWFVDVHSVGALILMGWGDDDFQTRLTDQNFANTSYDGTRGILDVSKTEDGSHYREYMTYNDALAEVTVGVSMNKAMNKAGIIPYRTMTLSSLYPVSGCSIDHALGRYYANPVCGNTSVLGIGIEFGPWYSSHSCPFYPHAEGYKESLNQVAAGLMEILLQAEFEMVKKRISKC</sequence>
<evidence type="ECO:0000256" key="2">
    <source>
        <dbReference type="ARBA" id="ARBA00005988"/>
    </source>
</evidence>
<dbReference type="GO" id="GO:0008270">
    <property type="term" value="F:zinc ion binding"/>
    <property type="evidence" value="ECO:0007669"/>
    <property type="project" value="InterPro"/>
</dbReference>
<dbReference type="Gene3D" id="3.40.630.10">
    <property type="entry name" value="Zn peptidases"/>
    <property type="match status" value="1"/>
</dbReference>
<evidence type="ECO:0000256" key="5">
    <source>
        <dbReference type="ARBA" id="ARBA00022833"/>
    </source>
</evidence>
<dbReference type="PROSITE" id="PS52035">
    <property type="entry name" value="PEPTIDASE_M14"/>
    <property type="match status" value="1"/>
</dbReference>
<keyword evidence="6" id="KW-0482">Metalloprotease</keyword>
<comment type="caution">
    <text evidence="7">Lacks conserved residue(s) required for the propagation of feature annotation.</text>
</comment>
<dbReference type="EMBL" id="NJET01000198">
    <property type="protein sequence ID" value="PHH59543.1"/>
    <property type="molecule type" value="Genomic_DNA"/>
</dbReference>
<keyword evidence="3" id="KW-0645">Protease</keyword>
<evidence type="ECO:0000256" key="4">
    <source>
        <dbReference type="ARBA" id="ARBA00022801"/>
    </source>
</evidence>
<dbReference type="SMART" id="SM00631">
    <property type="entry name" value="Zn_pept"/>
    <property type="match status" value="1"/>
</dbReference>
<dbReference type="SUPFAM" id="SSF53187">
    <property type="entry name" value="Zn-dependent exopeptidases"/>
    <property type="match status" value="1"/>
</dbReference>
<evidence type="ECO:0000256" key="1">
    <source>
        <dbReference type="ARBA" id="ARBA00001947"/>
    </source>
</evidence>
<organism evidence="9 10">
    <name type="scientific">Ophiocordyceps australis</name>
    <dbReference type="NCBI Taxonomy" id="1399860"/>
    <lineage>
        <taxon>Eukaryota</taxon>
        <taxon>Fungi</taxon>
        <taxon>Dikarya</taxon>
        <taxon>Ascomycota</taxon>
        <taxon>Pezizomycotina</taxon>
        <taxon>Sordariomycetes</taxon>
        <taxon>Hypocreomycetidae</taxon>
        <taxon>Hypocreales</taxon>
        <taxon>Ophiocordycipitaceae</taxon>
        <taxon>Ophiocordyceps</taxon>
    </lineage>
</organism>
<feature type="domain" description="Peptidase M14" evidence="8">
    <location>
        <begin position="56"/>
        <end position="419"/>
    </location>
</feature>
<keyword evidence="4" id="KW-0378">Hydrolase</keyword>
<gene>
    <name evidence="9" type="ORF">CDD81_2874</name>
</gene>
<dbReference type="Pfam" id="PF00246">
    <property type="entry name" value="Peptidase_M14"/>
    <property type="match status" value="1"/>
</dbReference>
<dbReference type="GO" id="GO:0006508">
    <property type="term" value="P:proteolysis"/>
    <property type="evidence" value="ECO:0007669"/>
    <property type="project" value="UniProtKB-KW"/>
</dbReference>
<dbReference type="OrthoDB" id="3626597at2759"/>
<dbReference type="STRING" id="1399860.A0A2C5XVX8"/>
<evidence type="ECO:0000313" key="9">
    <source>
        <dbReference type="EMBL" id="PHH59543.1"/>
    </source>
</evidence>
<evidence type="ECO:0000256" key="6">
    <source>
        <dbReference type="ARBA" id="ARBA00023049"/>
    </source>
</evidence>
<proteinExistence type="inferred from homology"/>
<dbReference type="PANTHER" id="PTHR11705">
    <property type="entry name" value="PROTEASE FAMILY M14 CARBOXYPEPTIDASE A,B"/>
    <property type="match status" value="1"/>
</dbReference>
<keyword evidence="10" id="KW-1185">Reference proteome</keyword>
<reference evidence="9 10" key="1">
    <citation type="submission" date="2017-06" db="EMBL/GenBank/DDBJ databases">
        <title>Ant-infecting Ophiocordyceps genomes reveal a high diversity of potential behavioral manipulation genes and a possible major role for enterotoxins.</title>
        <authorList>
            <person name="De Bekker C."/>
            <person name="Evans H.C."/>
            <person name="Brachmann A."/>
            <person name="Hughes D.P."/>
        </authorList>
    </citation>
    <scope>NUCLEOTIDE SEQUENCE [LARGE SCALE GENOMIC DNA]</scope>
    <source>
        <strain evidence="9 10">Map64</strain>
    </source>
</reference>
<comment type="caution">
    <text evidence="9">The sequence shown here is derived from an EMBL/GenBank/DDBJ whole genome shotgun (WGS) entry which is preliminary data.</text>
</comment>
<dbReference type="InterPro" id="IPR000834">
    <property type="entry name" value="Peptidase_M14"/>
</dbReference>
<protein>
    <recommendedName>
        <fullName evidence="8">Peptidase M14 domain-containing protein</fullName>
    </recommendedName>
</protein>